<dbReference type="Gene3D" id="3.30.70.1710">
    <property type="match status" value="2"/>
</dbReference>
<dbReference type="SUPFAM" id="SSF143414">
    <property type="entry name" value="CcmK-like"/>
    <property type="match status" value="2"/>
</dbReference>
<dbReference type="InterPro" id="IPR037233">
    <property type="entry name" value="CcmK-like_sf"/>
</dbReference>
<accession>A0A1G8GKP5</accession>
<dbReference type="InterPro" id="IPR044872">
    <property type="entry name" value="CcmK/CsoS1_BMC"/>
</dbReference>
<comment type="similarity">
    <text evidence="3">Belongs to the bacterial microcompartments protein family.</text>
</comment>
<organism evidence="5 6">
    <name type="scientific">Vibrio xiamenensis</name>
    <dbReference type="NCBI Taxonomy" id="861298"/>
    <lineage>
        <taxon>Bacteria</taxon>
        <taxon>Pseudomonadati</taxon>
        <taxon>Pseudomonadota</taxon>
        <taxon>Gammaproteobacteria</taxon>
        <taxon>Vibrionales</taxon>
        <taxon>Vibrionaceae</taxon>
        <taxon>Vibrio</taxon>
    </lineage>
</organism>
<protein>
    <submittedName>
        <fullName evidence="5">Carboxysome shell and ethanolamine utilization microcompartment protein CcmL/EutN</fullName>
    </submittedName>
</protein>
<dbReference type="SMART" id="SM00877">
    <property type="entry name" value="BMC"/>
    <property type="match status" value="2"/>
</dbReference>
<dbReference type="STRING" id="861298.SAMN04488136_13840"/>
<dbReference type="EMBL" id="FNDD01000038">
    <property type="protein sequence ID" value="SDH94932.1"/>
    <property type="molecule type" value="Genomic_DNA"/>
</dbReference>
<feature type="domain" description="BMC" evidence="4">
    <location>
        <begin position="4"/>
        <end position="86"/>
    </location>
</feature>
<sequence>MHHAIGLVELNSIAKGIEVCDVMLKSANVTLLSAKTICPGKYIVMVGGEIAAVKQSVQNGEQQGGHMAIDSFVLANVHASVLPALSGVTQPDTKQSIGVVETYSVATCVDAADAAVKAANVTLLRIHMAFGIGGKCYLVVNGDVSDVSSAVQVASLKAGEKGLLVHASVIAKPHADLWQQLL</sequence>
<dbReference type="RefSeq" id="WP_093279110.1">
    <property type="nucleotide sequence ID" value="NZ_FNDD01000038.1"/>
</dbReference>
<evidence type="ECO:0000256" key="1">
    <source>
        <dbReference type="ARBA" id="ARBA00024322"/>
    </source>
</evidence>
<gene>
    <name evidence="5" type="ORF">SAMN04488136_13840</name>
</gene>
<evidence type="ECO:0000256" key="2">
    <source>
        <dbReference type="ARBA" id="ARBA00024446"/>
    </source>
</evidence>
<dbReference type="AlphaFoldDB" id="A0A1G8GKP5"/>
<dbReference type="InterPro" id="IPR000249">
    <property type="entry name" value="BMC_dom"/>
</dbReference>
<dbReference type="OrthoDB" id="9791973at2"/>
<dbReference type="PIRSF" id="PIRSF034834">
    <property type="entry name" value="PduT"/>
    <property type="match status" value="1"/>
</dbReference>
<evidence type="ECO:0000313" key="5">
    <source>
        <dbReference type="EMBL" id="SDH94932.1"/>
    </source>
</evidence>
<dbReference type="PROSITE" id="PS51930">
    <property type="entry name" value="BMC_2"/>
    <property type="match status" value="2"/>
</dbReference>
<dbReference type="GO" id="GO:0031469">
    <property type="term" value="C:bacterial microcompartment"/>
    <property type="evidence" value="ECO:0007669"/>
    <property type="project" value="UniProtKB-SubCell"/>
</dbReference>
<name>A0A1G8GKP5_9VIBR</name>
<dbReference type="PANTHER" id="PTHR33941">
    <property type="entry name" value="PROPANEDIOL UTILIZATION PROTEIN PDUA"/>
    <property type="match status" value="1"/>
</dbReference>
<evidence type="ECO:0000256" key="3">
    <source>
        <dbReference type="PROSITE-ProRule" id="PRU01278"/>
    </source>
</evidence>
<evidence type="ECO:0000313" key="6">
    <source>
        <dbReference type="Proteomes" id="UP000198854"/>
    </source>
</evidence>
<dbReference type="PANTHER" id="PTHR33941:SF10">
    <property type="entry name" value="BACTERIAL MICROCOMPARTMENT SHELL PROTEIN EUTM"/>
    <property type="match status" value="1"/>
</dbReference>
<dbReference type="InterPro" id="IPR050575">
    <property type="entry name" value="BMC_shell"/>
</dbReference>
<keyword evidence="6" id="KW-1185">Reference proteome</keyword>
<reference evidence="5 6" key="1">
    <citation type="submission" date="2016-10" db="EMBL/GenBank/DDBJ databases">
        <authorList>
            <person name="de Groot N.N."/>
        </authorList>
    </citation>
    <scope>NUCLEOTIDE SEQUENCE [LARGE SCALE GENOMIC DNA]</scope>
    <source>
        <strain evidence="5 6">CGMCC 1.10228</strain>
    </source>
</reference>
<proteinExistence type="inferred from homology"/>
<dbReference type="Pfam" id="PF00936">
    <property type="entry name" value="BMC"/>
    <property type="match status" value="2"/>
</dbReference>
<keyword evidence="2" id="KW-1283">Bacterial microcompartment</keyword>
<comment type="subcellular location">
    <subcellularLocation>
        <location evidence="1">Bacterial microcompartment</location>
    </subcellularLocation>
</comment>
<dbReference type="InterPro" id="IPR011238">
    <property type="entry name" value="Micro_shell_prot_PduT"/>
</dbReference>
<feature type="domain" description="BMC" evidence="4">
    <location>
        <begin position="96"/>
        <end position="182"/>
    </location>
</feature>
<evidence type="ECO:0000259" key="4">
    <source>
        <dbReference type="PROSITE" id="PS51930"/>
    </source>
</evidence>
<dbReference type="Proteomes" id="UP000198854">
    <property type="component" value="Unassembled WGS sequence"/>
</dbReference>
<dbReference type="CDD" id="cd07054">
    <property type="entry name" value="BMC_PduT_repeat2"/>
    <property type="match status" value="1"/>
</dbReference>
<dbReference type="CDD" id="cd07053">
    <property type="entry name" value="BMC_PduT_repeat1"/>
    <property type="match status" value="1"/>
</dbReference>